<gene>
    <name evidence="1" type="ORF">E4O86_05475</name>
</gene>
<sequence length="67" mass="7645">MLEYMTSEEGQQFIKDAGYVPANPKVIPRDPELTPDGKHYEVNLMPHAELAAGMPEWVKLEKSIFQQ</sequence>
<protein>
    <submittedName>
        <fullName evidence="1">Uncharacterized protein</fullName>
    </submittedName>
</protein>
<evidence type="ECO:0000313" key="1">
    <source>
        <dbReference type="EMBL" id="MYZ47160.1"/>
    </source>
</evidence>
<comment type="caution">
    <text evidence="1">The sequence shown here is derived from an EMBL/GenBank/DDBJ whole genome shotgun (WGS) entry which is preliminary data.</text>
</comment>
<organism evidence="1 2">
    <name type="scientific">Propylenella binzhouense</name>
    <dbReference type="NCBI Taxonomy" id="2555902"/>
    <lineage>
        <taxon>Bacteria</taxon>
        <taxon>Pseudomonadati</taxon>
        <taxon>Pseudomonadota</taxon>
        <taxon>Alphaproteobacteria</taxon>
        <taxon>Hyphomicrobiales</taxon>
        <taxon>Propylenellaceae</taxon>
        <taxon>Propylenella</taxon>
    </lineage>
</organism>
<dbReference type="RefSeq" id="WP_161139509.1">
    <property type="nucleotide sequence ID" value="NZ_SPKJ01000010.1"/>
</dbReference>
<dbReference type="Proteomes" id="UP000773614">
    <property type="component" value="Unassembled WGS sequence"/>
</dbReference>
<dbReference type="AlphaFoldDB" id="A0A964T2H4"/>
<dbReference type="SUPFAM" id="SSF53850">
    <property type="entry name" value="Periplasmic binding protein-like II"/>
    <property type="match status" value="1"/>
</dbReference>
<reference evidence="1" key="1">
    <citation type="submission" date="2019-03" db="EMBL/GenBank/DDBJ databases">
        <title>Afifella sp. nov., isolated from activated sludge.</title>
        <authorList>
            <person name="Li Q."/>
            <person name="Liu Y."/>
        </authorList>
    </citation>
    <scope>NUCLEOTIDE SEQUENCE</scope>
    <source>
        <strain evidence="1">L72</strain>
    </source>
</reference>
<proteinExistence type="predicted"/>
<evidence type="ECO:0000313" key="2">
    <source>
        <dbReference type="Proteomes" id="UP000773614"/>
    </source>
</evidence>
<accession>A0A964T2H4</accession>
<dbReference type="EMBL" id="SPKJ01000010">
    <property type="protein sequence ID" value="MYZ47160.1"/>
    <property type="molecule type" value="Genomic_DNA"/>
</dbReference>
<keyword evidence="2" id="KW-1185">Reference proteome</keyword>
<name>A0A964T2H4_9HYPH</name>